<proteinExistence type="predicted"/>
<gene>
    <name evidence="1" type="primary">FGENESH: predicted gene_27.6</name>
    <name evidence="1" type="ORF">BN2166_0075270</name>
</gene>
<sequence>MSVVFRHLNLAFGSSRIASSAYQKWPTRNSHSHSFAPIPKFDDRFARQNRYELHQNRSMVQLALPTSIHFHYASGFDTQILASMLDSLVRVSRRVV</sequence>
<organism evidence="1 2">
    <name type="scientific">Rhodotorula toruloides</name>
    <name type="common">Yeast</name>
    <name type="synonym">Rhodosporidium toruloides</name>
    <dbReference type="NCBI Taxonomy" id="5286"/>
    <lineage>
        <taxon>Eukaryota</taxon>
        <taxon>Fungi</taxon>
        <taxon>Dikarya</taxon>
        <taxon>Basidiomycota</taxon>
        <taxon>Pucciniomycotina</taxon>
        <taxon>Microbotryomycetes</taxon>
        <taxon>Sporidiobolales</taxon>
        <taxon>Sporidiobolaceae</taxon>
        <taxon>Rhodotorula</taxon>
    </lineage>
</organism>
<dbReference type="AlphaFoldDB" id="A0A0K3CWE2"/>
<keyword evidence="2" id="KW-1185">Reference proteome</keyword>
<dbReference type="Proteomes" id="UP000199069">
    <property type="component" value="Unassembled WGS sequence"/>
</dbReference>
<name>A0A0K3CWE2_RHOTO</name>
<evidence type="ECO:0000313" key="2">
    <source>
        <dbReference type="Proteomes" id="UP000199069"/>
    </source>
</evidence>
<evidence type="ECO:0000313" key="1">
    <source>
        <dbReference type="EMBL" id="CTR11666.1"/>
    </source>
</evidence>
<dbReference type="EMBL" id="CWKI01000027">
    <property type="protein sequence ID" value="CTR11666.1"/>
    <property type="molecule type" value="Genomic_DNA"/>
</dbReference>
<protein>
    <submittedName>
        <fullName evidence="1">Uncharacterized protein</fullName>
    </submittedName>
</protein>
<reference evidence="1 2" key="1">
    <citation type="submission" date="2015-07" db="EMBL/GenBank/DDBJ databases">
        <authorList>
            <person name="Cajimat M.N.B."/>
            <person name="Milazzo M.L."/>
            <person name="Fulhorst C.F."/>
        </authorList>
    </citation>
    <scope>NUCLEOTIDE SEQUENCE [LARGE SCALE GENOMIC DNA]</scope>
    <source>
        <strain evidence="1">Single colony</strain>
    </source>
</reference>
<accession>A0A0K3CWE2</accession>